<dbReference type="Proteomes" id="UP001489004">
    <property type="component" value="Unassembled WGS sequence"/>
</dbReference>
<evidence type="ECO:0000313" key="12">
    <source>
        <dbReference type="Proteomes" id="UP001489004"/>
    </source>
</evidence>
<evidence type="ECO:0000256" key="1">
    <source>
        <dbReference type="ARBA" id="ARBA00001678"/>
    </source>
</evidence>
<gene>
    <name evidence="11" type="ORF">WJX72_006760</name>
</gene>
<keyword evidence="7" id="KW-0378">Hydrolase</keyword>
<dbReference type="PANTHER" id="PTHR31451:SF39">
    <property type="entry name" value="MANNAN ENDO-1,4-BETA-MANNOSIDASE 1"/>
    <property type="match status" value="1"/>
</dbReference>
<dbReference type="InterPro" id="IPR045053">
    <property type="entry name" value="MAN-like"/>
</dbReference>
<dbReference type="GO" id="GO:0016985">
    <property type="term" value="F:mannan endo-1,4-beta-mannosidase activity"/>
    <property type="evidence" value="ECO:0007669"/>
    <property type="project" value="UniProtKB-EC"/>
</dbReference>
<reference evidence="11 12" key="1">
    <citation type="journal article" date="2024" name="Nat. Commun.">
        <title>Phylogenomics reveals the evolutionary origins of lichenization in chlorophyte algae.</title>
        <authorList>
            <person name="Puginier C."/>
            <person name="Libourel C."/>
            <person name="Otte J."/>
            <person name="Skaloud P."/>
            <person name="Haon M."/>
            <person name="Grisel S."/>
            <person name="Petersen M."/>
            <person name="Berrin J.G."/>
            <person name="Delaux P.M."/>
            <person name="Dal Grande F."/>
            <person name="Keller J."/>
        </authorList>
    </citation>
    <scope>NUCLEOTIDE SEQUENCE [LARGE SCALE GENOMIC DNA]</scope>
    <source>
        <strain evidence="11 12">SAG 2043</strain>
    </source>
</reference>
<feature type="domain" description="Glycoside hydrolase family 5" evidence="10">
    <location>
        <begin position="7"/>
        <end position="345"/>
    </location>
</feature>
<dbReference type="Gene3D" id="3.20.20.80">
    <property type="entry name" value="Glycosidases"/>
    <property type="match status" value="1"/>
</dbReference>
<evidence type="ECO:0000313" key="11">
    <source>
        <dbReference type="EMBL" id="KAK9820156.1"/>
    </source>
</evidence>
<dbReference type="InterPro" id="IPR017853">
    <property type="entry name" value="GH"/>
</dbReference>
<evidence type="ECO:0000256" key="3">
    <source>
        <dbReference type="ARBA" id="ARBA00005641"/>
    </source>
</evidence>
<feature type="region of interest" description="Disordered" evidence="9">
    <location>
        <begin position="382"/>
        <end position="416"/>
    </location>
</feature>
<evidence type="ECO:0000256" key="7">
    <source>
        <dbReference type="ARBA" id="ARBA00022801"/>
    </source>
</evidence>
<comment type="similarity">
    <text evidence="3">Belongs to the glycosyl hydrolase 5 (cellulase A) family.</text>
</comment>
<organism evidence="11 12">
    <name type="scientific">[Myrmecia] bisecta</name>
    <dbReference type="NCBI Taxonomy" id="41462"/>
    <lineage>
        <taxon>Eukaryota</taxon>
        <taxon>Viridiplantae</taxon>
        <taxon>Chlorophyta</taxon>
        <taxon>core chlorophytes</taxon>
        <taxon>Trebouxiophyceae</taxon>
        <taxon>Trebouxiales</taxon>
        <taxon>Trebouxiaceae</taxon>
        <taxon>Myrmecia</taxon>
    </lineage>
</organism>
<comment type="caution">
    <text evidence="11">The sequence shown here is derived from an EMBL/GenBank/DDBJ whole genome shotgun (WGS) entry which is preliminary data.</text>
</comment>
<comment type="subcellular location">
    <subcellularLocation>
        <location evidence="2">Secreted</location>
    </subcellularLocation>
</comment>
<dbReference type="Pfam" id="PF26410">
    <property type="entry name" value="GH5_mannosidase"/>
    <property type="match status" value="1"/>
</dbReference>
<proteinExistence type="inferred from homology"/>
<evidence type="ECO:0000256" key="5">
    <source>
        <dbReference type="ARBA" id="ARBA00022525"/>
    </source>
</evidence>
<keyword evidence="12" id="KW-1185">Reference proteome</keyword>
<dbReference type="EC" id="3.2.1.78" evidence="4"/>
<evidence type="ECO:0000256" key="8">
    <source>
        <dbReference type="ARBA" id="ARBA00023295"/>
    </source>
</evidence>
<evidence type="ECO:0000256" key="4">
    <source>
        <dbReference type="ARBA" id="ARBA00012706"/>
    </source>
</evidence>
<evidence type="ECO:0000256" key="6">
    <source>
        <dbReference type="ARBA" id="ARBA00022729"/>
    </source>
</evidence>
<evidence type="ECO:0000256" key="2">
    <source>
        <dbReference type="ARBA" id="ARBA00004613"/>
    </source>
</evidence>
<evidence type="ECO:0000259" key="10">
    <source>
        <dbReference type="Pfam" id="PF26410"/>
    </source>
</evidence>
<sequence>MQPGSDQFVSVSPDGSHLTLGLKPFYFAGANCYYLLTRAADPALRHQVTEVLDAARKAGLTVIRTWAFCDGQEWNALQPKPGEFDERVFQGLDFVVHEAGKRGLKLMLVLTSFWKAYGGMPQYVRWSCERRGLPVTDRAELFYADPRCQDVFQNFLVTITSRTNTLTKQAYRDDPSIMSWALANEPRCPGDYAASTLEAWIAPTAEFLKSIDPNHLITLGSEGFLGSSSPDLIIDNPYDTLAYGCDFLRHHMCEHIDFATIHLWPDNWLPNADEDQKLRFARRWINSHVDACATLGKPLVIAEFGKKNDDGLRAAFYEKVYGVVLQHAKSGRYVVGSCCWMIAAASYPDYDGFTVYLTPPSAADAAAKLEAEMCAAQIADRMQAGETSPRTPAIADRGRRADDQEEASSEGAELDSDWVTPSRMARVASSSAADQVPKSDVKTVELIVHHAAAMRQLNGGDAASRDCVVM</sequence>
<accession>A0AAW1QFD6</accession>
<protein>
    <recommendedName>
        <fullName evidence="4">mannan endo-1,4-beta-mannosidase</fullName>
        <ecNumber evidence="4">3.2.1.78</ecNumber>
    </recommendedName>
</protein>
<keyword evidence="6" id="KW-0732">Signal</keyword>
<dbReference type="EMBL" id="JALJOR010000003">
    <property type="protein sequence ID" value="KAK9820156.1"/>
    <property type="molecule type" value="Genomic_DNA"/>
</dbReference>
<dbReference type="InterPro" id="IPR001547">
    <property type="entry name" value="Glyco_hydro_5"/>
</dbReference>
<evidence type="ECO:0000256" key="9">
    <source>
        <dbReference type="SAM" id="MobiDB-lite"/>
    </source>
</evidence>
<dbReference type="PANTHER" id="PTHR31451">
    <property type="match status" value="1"/>
</dbReference>
<dbReference type="GO" id="GO:0000272">
    <property type="term" value="P:polysaccharide catabolic process"/>
    <property type="evidence" value="ECO:0007669"/>
    <property type="project" value="InterPro"/>
</dbReference>
<name>A0AAW1QFD6_9CHLO</name>
<dbReference type="SUPFAM" id="SSF51445">
    <property type="entry name" value="(Trans)glycosidases"/>
    <property type="match status" value="1"/>
</dbReference>
<comment type="catalytic activity">
    <reaction evidence="1">
        <text>Random hydrolysis of (1-&gt;4)-beta-D-mannosidic linkages in mannans, galactomannans and glucomannans.</text>
        <dbReference type="EC" id="3.2.1.78"/>
    </reaction>
</comment>
<keyword evidence="5" id="KW-0964">Secreted</keyword>
<feature type="compositionally biased region" description="Acidic residues" evidence="9">
    <location>
        <begin position="403"/>
        <end position="416"/>
    </location>
</feature>
<dbReference type="AlphaFoldDB" id="A0AAW1QFD6"/>
<dbReference type="GO" id="GO:0005576">
    <property type="term" value="C:extracellular region"/>
    <property type="evidence" value="ECO:0007669"/>
    <property type="project" value="UniProtKB-SubCell"/>
</dbReference>
<keyword evidence="8" id="KW-0326">Glycosidase</keyword>